<accession>A0A843XNI3</accession>
<gene>
    <name evidence="2" type="ORF">Taro_054316</name>
</gene>
<sequence length="44" mass="4800">MCAHGQYGVIGPWLWFPHVVWSLVGRQVRPVVPVGSLSVNATVV</sequence>
<feature type="chain" id="PRO_5033001015" evidence="1">
    <location>
        <begin position="23"/>
        <end position="44"/>
    </location>
</feature>
<dbReference type="EMBL" id="NMUH01010812">
    <property type="protein sequence ID" value="MQM21279.1"/>
    <property type="molecule type" value="Genomic_DNA"/>
</dbReference>
<dbReference type="AlphaFoldDB" id="A0A843XNI3"/>
<feature type="signal peptide" evidence="1">
    <location>
        <begin position="1"/>
        <end position="22"/>
    </location>
</feature>
<evidence type="ECO:0000313" key="2">
    <source>
        <dbReference type="EMBL" id="MQM21279.1"/>
    </source>
</evidence>
<name>A0A843XNI3_COLES</name>
<evidence type="ECO:0000313" key="3">
    <source>
        <dbReference type="Proteomes" id="UP000652761"/>
    </source>
</evidence>
<comment type="caution">
    <text evidence="2">The sequence shown here is derived from an EMBL/GenBank/DDBJ whole genome shotgun (WGS) entry which is preliminary data.</text>
</comment>
<evidence type="ECO:0000256" key="1">
    <source>
        <dbReference type="SAM" id="SignalP"/>
    </source>
</evidence>
<keyword evidence="3" id="KW-1185">Reference proteome</keyword>
<reference evidence="2" key="1">
    <citation type="submission" date="2017-07" db="EMBL/GenBank/DDBJ databases">
        <title>Taro Niue Genome Assembly and Annotation.</title>
        <authorList>
            <person name="Atibalentja N."/>
            <person name="Keating K."/>
            <person name="Fields C.J."/>
        </authorList>
    </citation>
    <scope>NUCLEOTIDE SEQUENCE</scope>
    <source>
        <strain evidence="2">Niue_2</strain>
        <tissue evidence="2">Leaf</tissue>
    </source>
</reference>
<dbReference type="Proteomes" id="UP000652761">
    <property type="component" value="Unassembled WGS sequence"/>
</dbReference>
<protein>
    <submittedName>
        <fullName evidence="2">Uncharacterized protein</fullName>
    </submittedName>
</protein>
<organism evidence="2 3">
    <name type="scientific">Colocasia esculenta</name>
    <name type="common">Wild taro</name>
    <name type="synonym">Arum esculentum</name>
    <dbReference type="NCBI Taxonomy" id="4460"/>
    <lineage>
        <taxon>Eukaryota</taxon>
        <taxon>Viridiplantae</taxon>
        <taxon>Streptophyta</taxon>
        <taxon>Embryophyta</taxon>
        <taxon>Tracheophyta</taxon>
        <taxon>Spermatophyta</taxon>
        <taxon>Magnoliopsida</taxon>
        <taxon>Liliopsida</taxon>
        <taxon>Araceae</taxon>
        <taxon>Aroideae</taxon>
        <taxon>Colocasieae</taxon>
        <taxon>Colocasia</taxon>
    </lineage>
</organism>
<keyword evidence="1" id="KW-0732">Signal</keyword>
<proteinExistence type="predicted"/>